<dbReference type="EMBL" id="LT841358">
    <property type="protein sequence ID" value="SMH71457.1"/>
    <property type="molecule type" value="Genomic_DNA"/>
</dbReference>
<keyword evidence="2" id="KW-1185">Reference proteome</keyword>
<dbReference type="PANTHER" id="PTHR35040:SF9">
    <property type="entry name" value="4-LIKE CELL SURFACE PROTEIN, PUTATIVE (AFU_ORTHOLOGUE AFUA_4G14080)-RELATED"/>
    <property type="match status" value="1"/>
</dbReference>
<proteinExistence type="predicted"/>
<dbReference type="AlphaFoldDB" id="A0A2H1FFC2"/>
<protein>
    <recommendedName>
        <fullName evidence="3">Spherulin 4</fullName>
    </recommendedName>
</protein>
<organism evidence="1 2">
    <name type="scientific">Candidatus Nitrosotalea okcheonensis</name>
    <dbReference type="NCBI Taxonomy" id="1903276"/>
    <lineage>
        <taxon>Archaea</taxon>
        <taxon>Nitrososphaerota</taxon>
        <taxon>Nitrososphaeria</taxon>
        <taxon>Nitrosotaleales</taxon>
        <taxon>Nitrosotaleaceae</taxon>
        <taxon>Nitrosotalea</taxon>
    </lineage>
</organism>
<name>A0A2H1FFC2_9ARCH</name>
<evidence type="ECO:0000313" key="2">
    <source>
        <dbReference type="Proteomes" id="UP000230607"/>
    </source>
</evidence>
<dbReference type="PANTHER" id="PTHR35040">
    <property type="match status" value="1"/>
</dbReference>
<evidence type="ECO:0008006" key="3">
    <source>
        <dbReference type="Google" id="ProtNLM"/>
    </source>
</evidence>
<dbReference type="Proteomes" id="UP000230607">
    <property type="component" value="Chromosome 1"/>
</dbReference>
<dbReference type="InterPro" id="IPR021986">
    <property type="entry name" value="Spherulin4"/>
</dbReference>
<sequence>MGTYEVTPIVDRVNTINFLKHMIFSGSINSNRSMPSFLLILIIGITCVVIAEHRQNAEALEAQTGIIVPLYSYPGKTWDNLIREKNSHPLVPIVAIINPDSGPGVRDPNYVVGIKKLQSAGIIVLGYVYTQKTDVVTIKNYIDDYKNWYNINGIFFDQMSNMHGNETFYLHLSNYVKSIGLNYTVGNPGTDTLPSYIGTVDNIVIHDGLDLPLISSLGGWHTNFTRNNFSIVSYGVDNINKTYVENAAKHVQYIYVTNSTLPNPFGTLPKYFDDLMGMIENNDKQNNKTSSVFITIKSYSDNGIPINGLWTEISSDENNSSGFTPFSFDAIINDHYTVTMSDFQNYTFDHWGDGTINDTKVIVPDKNMTLTAYYGSNHSHMGFSHVHLVRGPYSVLVTGQYTNGGIPYIAIFPRLNLYDNSSHLVGTGMGTIWNIGAYDSKPFQVLVNVDKPFKSYAMVVDNAISKNHITDTNHDMPKNQTSSSAVHIPVHDTLKCNCTSHELTSTQDTGSIIVTLAYVGGDRAYSSNMALKVYQDVNSTVYRDVESIPENPFDITSLPLGHKYKIEVYANGMFSNVGYVDLRKTSQTLTLNLPLPGGLRPSIFYNDGYTPIFNATVNIKSQDGKTWATSFTDSRGATLRFWLEPSMLENNYFIVDVNISPHISYSFMPVSLYPGSSHDIKIVTPWPPRVEDLFTVHLYDGQSSTAPPEKGDFIVYLFDSNGNVIGQSNVNYRGEANFSNLRVGDYVIKAIDAKNNMEWGWSDIVIDGTKTNFDIFKNQTSYGNSN</sequence>
<gene>
    <name evidence="1" type="ORF">NCS_11264</name>
</gene>
<reference evidence="2" key="1">
    <citation type="submission" date="2017-03" db="EMBL/GenBank/DDBJ databases">
        <authorList>
            <person name="Herbold C."/>
        </authorList>
    </citation>
    <scope>NUCLEOTIDE SEQUENCE [LARGE SCALE GENOMIC DNA]</scope>
</reference>
<dbReference type="RefSeq" id="WP_157927424.1">
    <property type="nucleotide sequence ID" value="NZ_LT841358.1"/>
</dbReference>
<evidence type="ECO:0000313" key="1">
    <source>
        <dbReference type="EMBL" id="SMH71457.1"/>
    </source>
</evidence>
<accession>A0A2H1FFC2</accession>
<dbReference type="OrthoDB" id="14043at2157"/>
<dbReference type="Pfam" id="PF12138">
    <property type="entry name" value="Spherulin4"/>
    <property type="match status" value="1"/>
</dbReference>